<dbReference type="SUPFAM" id="SSF46785">
    <property type="entry name" value="Winged helix' DNA-binding domain"/>
    <property type="match status" value="1"/>
</dbReference>
<name>A0A7D7A0V3_9CLOT</name>
<feature type="domain" description="Cyclic nucleotide-binding" evidence="4">
    <location>
        <begin position="26"/>
        <end position="93"/>
    </location>
</feature>
<dbReference type="InterPro" id="IPR018490">
    <property type="entry name" value="cNMP-bd_dom_sf"/>
</dbReference>
<feature type="domain" description="HTH crp-type" evidence="5">
    <location>
        <begin position="148"/>
        <end position="215"/>
    </location>
</feature>
<dbReference type="Proteomes" id="UP000512286">
    <property type="component" value="Chromosome"/>
</dbReference>
<dbReference type="InterPro" id="IPR014710">
    <property type="entry name" value="RmlC-like_jellyroll"/>
</dbReference>
<dbReference type="RefSeq" id="WP_181603568.1">
    <property type="nucleotide sequence ID" value="NZ_CP059378.1"/>
</dbReference>
<dbReference type="PROSITE" id="PS51063">
    <property type="entry name" value="HTH_CRP_2"/>
    <property type="match status" value="1"/>
</dbReference>
<keyword evidence="2" id="KW-0238">DNA-binding</keyword>
<evidence type="ECO:0000259" key="5">
    <source>
        <dbReference type="PROSITE" id="PS51063"/>
    </source>
</evidence>
<keyword evidence="3" id="KW-0804">Transcription</keyword>
<evidence type="ECO:0000256" key="3">
    <source>
        <dbReference type="ARBA" id="ARBA00023163"/>
    </source>
</evidence>
<dbReference type="GO" id="GO:0003677">
    <property type="term" value="F:DNA binding"/>
    <property type="evidence" value="ECO:0007669"/>
    <property type="project" value="UniProtKB-KW"/>
</dbReference>
<dbReference type="InterPro" id="IPR012318">
    <property type="entry name" value="HTH_CRP"/>
</dbReference>
<evidence type="ECO:0000256" key="1">
    <source>
        <dbReference type="ARBA" id="ARBA00023015"/>
    </source>
</evidence>
<evidence type="ECO:0000256" key="2">
    <source>
        <dbReference type="ARBA" id="ARBA00023125"/>
    </source>
</evidence>
<dbReference type="AlphaFoldDB" id="A0A7D7A0V3"/>
<dbReference type="GO" id="GO:0006355">
    <property type="term" value="P:regulation of DNA-templated transcription"/>
    <property type="evidence" value="ECO:0007669"/>
    <property type="project" value="InterPro"/>
</dbReference>
<dbReference type="SUPFAM" id="SSF51206">
    <property type="entry name" value="cAMP-binding domain-like"/>
    <property type="match status" value="1"/>
</dbReference>
<dbReference type="Gene3D" id="2.60.120.10">
    <property type="entry name" value="Jelly Rolls"/>
    <property type="match status" value="1"/>
</dbReference>
<protein>
    <submittedName>
        <fullName evidence="6">Helix-turn-helix domain-containing protein</fullName>
    </submittedName>
</protein>
<reference evidence="6 7" key="1">
    <citation type="submission" date="2020-07" db="EMBL/GenBank/DDBJ databases">
        <title>Electron transfer.</title>
        <authorList>
            <person name="Huang L."/>
            <person name="Liu X."/>
            <person name="Zhou S."/>
        </authorList>
    </citation>
    <scope>NUCLEOTIDE SEQUENCE [LARGE SCALE GENOMIC DNA]</scope>
    <source>
        <strain evidence="6 7">Lx1</strain>
    </source>
</reference>
<accession>A0A7D7A0V3</accession>
<keyword evidence="1" id="KW-0805">Transcription regulation</keyword>
<gene>
    <name evidence="6" type="ORF">HZF06_11265</name>
</gene>
<dbReference type="Pfam" id="PF13545">
    <property type="entry name" value="HTH_Crp_2"/>
    <property type="match status" value="1"/>
</dbReference>
<sequence length="230" mass="27538">MKNILDKELLKYYIDKYKVYEIFHEDIIDEVILCFYEIEETILEPESKLQYYYLLVDGKIKVNYLFENGKSRLLKFYNAFITIGDLELLKDLPVRCQVEVVEESYFILVPVSLIKEKYTHLNFFRHLAESLSDKLDATINNSSYNSTYPLINRLSSYLLEYLKPDKDYIVLRNPFKDIAEFLGTTYRHLNRTLNELEEKQIIRCNQNKIYVLNEEALRDLSKKSYMRSLL</sequence>
<proteinExistence type="predicted"/>
<dbReference type="KEGG" id="cint:HZF06_11265"/>
<evidence type="ECO:0000313" key="7">
    <source>
        <dbReference type="Proteomes" id="UP000512286"/>
    </source>
</evidence>
<dbReference type="EMBL" id="CP059378">
    <property type="protein sequence ID" value="QLY82134.1"/>
    <property type="molecule type" value="Genomic_DNA"/>
</dbReference>
<evidence type="ECO:0000259" key="4">
    <source>
        <dbReference type="PROSITE" id="PS50042"/>
    </source>
</evidence>
<evidence type="ECO:0000313" key="6">
    <source>
        <dbReference type="EMBL" id="QLY82134.1"/>
    </source>
</evidence>
<dbReference type="InterPro" id="IPR036390">
    <property type="entry name" value="WH_DNA-bd_sf"/>
</dbReference>
<dbReference type="InterPro" id="IPR000595">
    <property type="entry name" value="cNMP-bd_dom"/>
</dbReference>
<organism evidence="6 7">
    <name type="scientific">Clostridium intestinale</name>
    <dbReference type="NCBI Taxonomy" id="36845"/>
    <lineage>
        <taxon>Bacteria</taxon>
        <taxon>Bacillati</taxon>
        <taxon>Bacillota</taxon>
        <taxon>Clostridia</taxon>
        <taxon>Eubacteriales</taxon>
        <taxon>Clostridiaceae</taxon>
        <taxon>Clostridium</taxon>
    </lineage>
</organism>
<dbReference type="PROSITE" id="PS50042">
    <property type="entry name" value="CNMP_BINDING_3"/>
    <property type="match status" value="1"/>
</dbReference>
<dbReference type="Pfam" id="PF00027">
    <property type="entry name" value="cNMP_binding"/>
    <property type="match status" value="1"/>
</dbReference>